<evidence type="ECO:0000313" key="4">
    <source>
        <dbReference type="Proteomes" id="UP000034778"/>
    </source>
</evidence>
<keyword evidence="2" id="KW-0472">Membrane</keyword>
<protein>
    <submittedName>
        <fullName evidence="3">Uncharacterized protein</fullName>
    </submittedName>
</protein>
<gene>
    <name evidence="3" type="ORF">UR35_C0011G0025</name>
</gene>
<dbReference type="STRING" id="1618566.UR35_C0011G0025"/>
<sequence>MPNNDDNNQTQKTSNPIIVDEGILPPMPQAGDQSTVISEQLDTTPATVAVNGSAAPSNDIVMPEIVGTTPPKKKFAGGKVIATILGLFFLIGGVGAGVYLTGQDQNVNEKADEIGYRLEQKCTKQGYDPRWCWESSDTICGTDPGHPIECTKVQADWEAEGWECNSVTEPCGGQGGGGGNVNPQCVGPAEAYDTSWNKLSNTQLSQIKVGDKIRFTISDRMGATGSTLTGKAKKARFTINGVLRPEVTTKDPSDNKFYDEYTVTTTDLGLTIFTVKAEVGVLNNWAD</sequence>
<keyword evidence="2" id="KW-1133">Transmembrane helix</keyword>
<dbReference type="Proteomes" id="UP000034778">
    <property type="component" value="Unassembled WGS sequence"/>
</dbReference>
<proteinExistence type="predicted"/>
<evidence type="ECO:0000313" key="3">
    <source>
        <dbReference type="EMBL" id="KKP44139.1"/>
    </source>
</evidence>
<accession>A0A0F9ZJ70</accession>
<organism evidence="3 4">
    <name type="scientific">Candidatus Woesebacteria bacterium GW2011_GWB1_33_22</name>
    <dbReference type="NCBI Taxonomy" id="1618566"/>
    <lineage>
        <taxon>Bacteria</taxon>
        <taxon>Candidatus Woeseibacteriota</taxon>
    </lineage>
</organism>
<feature type="region of interest" description="Disordered" evidence="1">
    <location>
        <begin position="1"/>
        <end position="25"/>
    </location>
</feature>
<dbReference type="EMBL" id="LBOW01000011">
    <property type="protein sequence ID" value="KKP44139.1"/>
    <property type="molecule type" value="Genomic_DNA"/>
</dbReference>
<feature type="transmembrane region" description="Helical" evidence="2">
    <location>
        <begin position="80"/>
        <end position="100"/>
    </location>
</feature>
<feature type="compositionally biased region" description="Polar residues" evidence="1">
    <location>
        <begin position="1"/>
        <end position="16"/>
    </location>
</feature>
<keyword evidence="2" id="KW-0812">Transmembrane</keyword>
<evidence type="ECO:0000256" key="1">
    <source>
        <dbReference type="SAM" id="MobiDB-lite"/>
    </source>
</evidence>
<dbReference type="AlphaFoldDB" id="A0A0F9ZJ70"/>
<evidence type="ECO:0000256" key="2">
    <source>
        <dbReference type="SAM" id="Phobius"/>
    </source>
</evidence>
<reference evidence="3 4" key="1">
    <citation type="journal article" date="2015" name="Nature">
        <title>rRNA introns, odd ribosomes, and small enigmatic genomes across a large radiation of phyla.</title>
        <authorList>
            <person name="Brown C.T."/>
            <person name="Hug L.A."/>
            <person name="Thomas B.C."/>
            <person name="Sharon I."/>
            <person name="Castelle C.J."/>
            <person name="Singh A."/>
            <person name="Wilkins M.J."/>
            <person name="Williams K.H."/>
            <person name="Banfield J.F."/>
        </authorList>
    </citation>
    <scope>NUCLEOTIDE SEQUENCE [LARGE SCALE GENOMIC DNA]</scope>
</reference>
<name>A0A0F9ZJ70_9BACT</name>
<comment type="caution">
    <text evidence="3">The sequence shown here is derived from an EMBL/GenBank/DDBJ whole genome shotgun (WGS) entry which is preliminary data.</text>
</comment>